<evidence type="ECO:0000256" key="3">
    <source>
        <dbReference type="ARBA" id="ARBA00022679"/>
    </source>
</evidence>
<organism evidence="5 6">
    <name type="scientific">Cryomyces minteri</name>
    <dbReference type="NCBI Taxonomy" id="331657"/>
    <lineage>
        <taxon>Eukaryota</taxon>
        <taxon>Fungi</taxon>
        <taxon>Dikarya</taxon>
        <taxon>Ascomycota</taxon>
        <taxon>Pezizomycotina</taxon>
        <taxon>Dothideomycetes</taxon>
        <taxon>Dothideomycetes incertae sedis</taxon>
        <taxon>Cryomyces</taxon>
    </lineage>
</organism>
<sequence length="1084" mass="120348">MPIYTPATSSDTDEARKMDLVYFSNEFPGDDLQQLFRRLHNHSKAKHHTFLAQFISEATWAIKDEVRRLPTELKQLIPPFETVLSWAENTELREGLICGAVDGVLLVVVQLATCIGYAEDHPGELNDFANTCLAELGVGLLTSTALALSSTLADLPLAGADAVRLAFRMGIHVQGVSENLEARDLENPDTWAYVVHNVDPDAAQEELDALHSREERPDTGKLFVSAVSRTSVTVRGPPTRLKAPFNRSEFFRTSKVIALPVYGGLCHAPHIYGLQDMYYIVHGSSLNTIGTASRTVMPTYSTSTGLPYPAKNAAELFECVVSELLTQAICWDHVVRGVVDRVNCTVASKAVLYCFGNSIPLNDLNLALKSSIPQLEVSISNLVLWTSQVAPSDTTPRGTAQSKLAVVGMACRLPGGATNTEKFWEILEQGLDVSRQIPADRFDISTHCDPTGKQLNKSMTEYGCFIDEPGLFDAPFFNMSPREAQVVDPQMRLALITAYEALERAGYVGNRTAATQSQRIGTYYGQAADDYREVNQGQEVSTYYIPGGCRAFGPGRINYFFKFAGPSYSIDTACSSGLAAIEVACQALWNGGVNVLTNPDGFTGLCNGHFLTKGHNACKTWSEDADGYCRADGIGSIVMKRLEDAEADNDNILGVILGAGTNHSAEAVSITSVVNSQSFCYEANKMKPQILQAASTTNAGKHMKLIHQIDEDGLIELEKITPSELSLEHYYRRLSPSNAEQWRQNFVNWIVHDDVTFKQVTSPWLRAVIVDGGVHAAQWLPDASNSARNWVLNSFEKRKLLVKQKFHQARSRINISFDLWSGSNDNEFIAVVAHWIDEARTLKTALLGLPVITGQHTGQRAAEYVLGVLKEYEIEHRVLAFTLDNASNNDTCLEALAETLPHLSPSEHQMRCLDHILNLVVKSILFGKGLGQTQKALAGAGDRETFDIWRKQGPIGKLHNVAKYINRTESRQEQFKMAQMEVNEEEEDPFLYKLVGRRYFLTPDDWNQLRRFHELLKPFRKATKRVEGNATHGAFGALWEVLPSMDYCFEKLKTAAESCETEPDDQYRIGVDLGFQKLKEYYSL</sequence>
<dbReference type="Pfam" id="PF16073">
    <property type="entry name" value="SAT"/>
    <property type="match status" value="1"/>
</dbReference>
<dbReference type="SUPFAM" id="SSF53098">
    <property type="entry name" value="Ribonuclease H-like"/>
    <property type="match status" value="1"/>
</dbReference>
<dbReference type="InterPro" id="IPR016039">
    <property type="entry name" value="Thiolase-like"/>
</dbReference>
<dbReference type="OrthoDB" id="329835at2759"/>
<evidence type="ECO:0000313" key="6">
    <source>
        <dbReference type="Proteomes" id="UP000308768"/>
    </source>
</evidence>
<dbReference type="Gene3D" id="3.40.47.10">
    <property type="match status" value="1"/>
</dbReference>
<keyword evidence="6" id="KW-1185">Reference proteome</keyword>
<dbReference type="Pfam" id="PF00109">
    <property type="entry name" value="ketoacyl-synt"/>
    <property type="match status" value="1"/>
</dbReference>
<proteinExistence type="predicted"/>
<protein>
    <recommendedName>
        <fullName evidence="4">Ketosynthase family 3 (KS3) domain-containing protein</fullName>
    </recommendedName>
</protein>
<dbReference type="SUPFAM" id="SSF53901">
    <property type="entry name" value="Thiolase-like"/>
    <property type="match status" value="1"/>
</dbReference>
<dbReference type="STRING" id="331657.A0A4U0WUB8"/>
<dbReference type="GO" id="GO:0004315">
    <property type="term" value="F:3-oxoacyl-[acyl-carrier-protein] synthase activity"/>
    <property type="evidence" value="ECO:0007669"/>
    <property type="project" value="InterPro"/>
</dbReference>
<dbReference type="PROSITE" id="PS00606">
    <property type="entry name" value="KS3_1"/>
    <property type="match status" value="1"/>
</dbReference>
<evidence type="ECO:0000256" key="1">
    <source>
        <dbReference type="ARBA" id="ARBA00022450"/>
    </source>
</evidence>
<comment type="caution">
    <text evidence="5">The sequence shown here is derived from an EMBL/GenBank/DDBJ whole genome shotgun (WGS) entry which is preliminary data.</text>
</comment>
<dbReference type="InterPro" id="IPR012337">
    <property type="entry name" value="RNaseH-like_sf"/>
</dbReference>
<dbReference type="InterPro" id="IPR014030">
    <property type="entry name" value="Ketoacyl_synth_N"/>
</dbReference>
<dbReference type="PANTHER" id="PTHR43775">
    <property type="entry name" value="FATTY ACID SYNTHASE"/>
    <property type="match status" value="1"/>
</dbReference>
<feature type="domain" description="Ketosynthase family 3 (KS3)" evidence="4">
    <location>
        <begin position="401"/>
        <end position="831"/>
    </location>
</feature>
<dbReference type="SMART" id="SM00825">
    <property type="entry name" value="PKS_KS"/>
    <property type="match status" value="1"/>
</dbReference>
<reference evidence="5 6" key="1">
    <citation type="submission" date="2017-03" db="EMBL/GenBank/DDBJ databases">
        <title>Genomes of endolithic fungi from Antarctica.</title>
        <authorList>
            <person name="Coleine C."/>
            <person name="Masonjones S."/>
            <person name="Stajich J.E."/>
        </authorList>
    </citation>
    <scope>NUCLEOTIDE SEQUENCE [LARGE SCALE GENOMIC DNA]</scope>
    <source>
        <strain evidence="5 6">CCFEE 5187</strain>
    </source>
</reference>
<evidence type="ECO:0000259" key="4">
    <source>
        <dbReference type="PROSITE" id="PS52004"/>
    </source>
</evidence>
<accession>A0A4U0WUB8</accession>
<dbReference type="PANTHER" id="PTHR43775:SF37">
    <property type="entry name" value="SI:DKEY-61P9.11"/>
    <property type="match status" value="1"/>
</dbReference>
<dbReference type="Proteomes" id="UP000308768">
    <property type="component" value="Unassembled WGS sequence"/>
</dbReference>
<dbReference type="InterPro" id="IPR020841">
    <property type="entry name" value="PKS_Beta-ketoAc_synthase_dom"/>
</dbReference>
<dbReference type="InterPro" id="IPR032088">
    <property type="entry name" value="SAT"/>
</dbReference>
<gene>
    <name evidence="5" type="ORF">B0A49_07683</name>
</gene>
<keyword evidence="3" id="KW-0808">Transferase</keyword>
<evidence type="ECO:0000256" key="2">
    <source>
        <dbReference type="ARBA" id="ARBA00022553"/>
    </source>
</evidence>
<dbReference type="PROSITE" id="PS52004">
    <property type="entry name" value="KS3_2"/>
    <property type="match status" value="1"/>
</dbReference>
<name>A0A4U0WUB8_9PEZI</name>
<dbReference type="FunFam" id="3.40.366.10:FF:000017">
    <property type="entry name" value="Non-reducing polyketide synthase aptA"/>
    <property type="match status" value="1"/>
</dbReference>
<dbReference type="GO" id="GO:0044550">
    <property type="term" value="P:secondary metabolite biosynthetic process"/>
    <property type="evidence" value="ECO:0007669"/>
    <property type="project" value="TreeGrafter"/>
</dbReference>
<dbReference type="CDD" id="cd00833">
    <property type="entry name" value="PKS"/>
    <property type="match status" value="1"/>
</dbReference>
<dbReference type="Gene3D" id="3.40.366.10">
    <property type="entry name" value="Malonyl-Coenzyme A Acyl Carrier Protein, domain 2"/>
    <property type="match status" value="1"/>
</dbReference>
<dbReference type="InterPro" id="IPR018201">
    <property type="entry name" value="Ketoacyl_synth_AS"/>
</dbReference>
<dbReference type="InterPro" id="IPR001227">
    <property type="entry name" value="Ac_transferase_dom_sf"/>
</dbReference>
<dbReference type="GO" id="GO:0006633">
    <property type="term" value="P:fatty acid biosynthetic process"/>
    <property type="evidence" value="ECO:0007669"/>
    <property type="project" value="InterPro"/>
</dbReference>
<evidence type="ECO:0000313" key="5">
    <source>
        <dbReference type="EMBL" id="TKA66368.1"/>
    </source>
</evidence>
<dbReference type="EMBL" id="NAJN01001030">
    <property type="protein sequence ID" value="TKA66368.1"/>
    <property type="molecule type" value="Genomic_DNA"/>
</dbReference>
<dbReference type="GO" id="GO:0004312">
    <property type="term" value="F:fatty acid synthase activity"/>
    <property type="evidence" value="ECO:0007669"/>
    <property type="project" value="TreeGrafter"/>
</dbReference>
<dbReference type="AlphaFoldDB" id="A0A4U0WUB8"/>
<keyword evidence="2" id="KW-0597">Phosphoprotein</keyword>
<dbReference type="InterPro" id="IPR050091">
    <property type="entry name" value="PKS_NRPS_Biosynth_Enz"/>
</dbReference>
<keyword evidence="1" id="KW-0596">Phosphopantetheine</keyword>